<keyword evidence="1" id="KW-1133">Transmembrane helix</keyword>
<keyword evidence="1" id="KW-0472">Membrane</keyword>
<reference evidence="4 5" key="1">
    <citation type="submission" date="2020-01" db="EMBL/GenBank/DDBJ databases">
        <title>Genome analysis of Anaerocolumna sp. CBA3638.</title>
        <authorList>
            <person name="Kim J."/>
            <person name="Roh S.W."/>
        </authorList>
    </citation>
    <scope>NUCLEOTIDE SEQUENCE [LARGE SCALE GENOMIC DNA]</scope>
    <source>
        <strain evidence="4 5">CBA3638</strain>
    </source>
</reference>
<protein>
    <submittedName>
        <fullName evidence="4">HlyD family efflux transporter periplasmic adaptor subunit</fullName>
    </submittedName>
</protein>
<keyword evidence="5" id="KW-1185">Reference proteome</keyword>
<dbReference type="EMBL" id="CP048000">
    <property type="protein sequence ID" value="QHQ62304.1"/>
    <property type="molecule type" value="Genomic_DNA"/>
</dbReference>
<dbReference type="InterPro" id="IPR011053">
    <property type="entry name" value="Single_hybrid_motif"/>
</dbReference>
<dbReference type="Gene3D" id="2.40.30.170">
    <property type="match status" value="1"/>
</dbReference>
<gene>
    <name evidence="4" type="ORF">Ana3638_17190</name>
</gene>
<dbReference type="InterPro" id="IPR058636">
    <property type="entry name" value="Beta-barrel_YknX"/>
</dbReference>
<evidence type="ECO:0000313" key="5">
    <source>
        <dbReference type="Proteomes" id="UP000464314"/>
    </source>
</evidence>
<dbReference type="KEGG" id="anr:Ana3638_17190"/>
<dbReference type="Pfam" id="PF25990">
    <property type="entry name" value="Beta-barrel_YknX"/>
    <property type="match status" value="1"/>
</dbReference>
<feature type="domain" description="Multidrug resistance protein MdtA-like barrel-sandwich hybrid" evidence="2">
    <location>
        <begin position="59"/>
        <end position="118"/>
    </location>
</feature>
<evidence type="ECO:0000259" key="2">
    <source>
        <dbReference type="Pfam" id="PF25917"/>
    </source>
</evidence>
<dbReference type="InterPro" id="IPR058625">
    <property type="entry name" value="MdtA-like_BSH"/>
</dbReference>
<dbReference type="AlphaFoldDB" id="A0A6P1TMS6"/>
<dbReference type="Pfam" id="PF25917">
    <property type="entry name" value="BSH_RND"/>
    <property type="match status" value="1"/>
</dbReference>
<name>A0A6P1TMS6_9FIRM</name>
<organism evidence="4 5">
    <name type="scientific">Anaerocolumna sedimenticola</name>
    <dbReference type="NCBI Taxonomy" id="2696063"/>
    <lineage>
        <taxon>Bacteria</taxon>
        <taxon>Bacillati</taxon>
        <taxon>Bacillota</taxon>
        <taxon>Clostridia</taxon>
        <taxon>Lachnospirales</taxon>
        <taxon>Lachnospiraceae</taxon>
        <taxon>Anaerocolumna</taxon>
    </lineage>
</organism>
<evidence type="ECO:0000313" key="4">
    <source>
        <dbReference type="EMBL" id="QHQ62304.1"/>
    </source>
</evidence>
<evidence type="ECO:0000259" key="3">
    <source>
        <dbReference type="Pfam" id="PF25990"/>
    </source>
</evidence>
<dbReference type="SUPFAM" id="SSF51230">
    <property type="entry name" value="Single hybrid motif"/>
    <property type="match status" value="1"/>
</dbReference>
<sequence length="222" mass="24227">MDEFKDDIVEKKKSSKKGFILIIVAIVIIVGAYFGSEYYMESTKYISTDNAKVDTKIFQITPGTNGKLTKINVAIGDSVQAGQILGRAEGGPYIKSPINGEVMDIKADLGQLVSPTDVVFVVAGVNDMYITANIEEDDILKIAEGQEVTISLDAYGKKSFPGYVEKVDKITTNKLSNMTTSFTTSGTYTKVTQLIPIKIKLNENINLKNIIGTNANVKIKIK</sequence>
<dbReference type="PANTHER" id="PTHR30386">
    <property type="entry name" value="MEMBRANE FUSION SUBUNIT OF EMRAB-TOLC MULTIDRUG EFFLUX PUMP"/>
    <property type="match status" value="1"/>
</dbReference>
<keyword evidence="1" id="KW-0812">Transmembrane</keyword>
<dbReference type="Proteomes" id="UP000464314">
    <property type="component" value="Chromosome"/>
</dbReference>
<dbReference type="InterPro" id="IPR050739">
    <property type="entry name" value="MFP"/>
</dbReference>
<feature type="domain" description="YknX-like beta-barrel" evidence="3">
    <location>
        <begin position="129"/>
        <end position="218"/>
    </location>
</feature>
<evidence type="ECO:0000256" key="1">
    <source>
        <dbReference type="SAM" id="Phobius"/>
    </source>
</evidence>
<proteinExistence type="predicted"/>
<feature type="transmembrane region" description="Helical" evidence="1">
    <location>
        <begin position="20"/>
        <end position="40"/>
    </location>
</feature>
<dbReference type="Gene3D" id="2.40.50.100">
    <property type="match status" value="1"/>
</dbReference>
<dbReference type="RefSeq" id="WP_161839128.1">
    <property type="nucleotide sequence ID" value="NZ_CP048000.1"/>
</dbReference>
<accession>A0A6P1TMS6</accession>